<evidence type="ECO:0000313" key="2">
    <source>
        <dbReference type="Proteomes" id="UP000265882"/>
    </source>
</evidence>
<proteinExistence type="predicted"/>
<gene>
    <name evidence="1" type="ORF">C4520_06780</name>
</gene>
<sequence length="81" mass="9600">MDEVCPMMFTDALQSLPSTFGITGRPFSSQRIKAFPPPLLNPTRFFKCSFGHFWVYFSPAFMVKYRHFDLDFSLHRQYPLR</sequence>
<evidence type="ECO:0000313" key="1">
    <source>
        <dbReference type="EMBL" id="RJP23250.1"/>
    </source>
</evidence>
<name>A0A3A4P1M8_ABYX5</name>
<comment type="caution">
    <text evidence="1">The sequence shown here is derived from an EMBL/GenBank/DDBJ whole genome shotgun (WGS) entry which is preliminary data.</text>
</comment>
<dbReference type="AlphaFoldDB" id="A0A3A4P1M8"/>
<accession>A0A3A4P1M8</accession>
<dbReference type="Proteomes" id="UP000265882">
    <property type="component" value="Unassembled WGS sequence"/>
</dbReference>
<dbReference type="EMBL" id="QZKU01000048">
    <property type="protein sequence ID" value="RJP23250.1"/>
    <property type="molecule type" value="Genomic_DNA"/>
</dbReference>
<protein>
    <submittedName>
        <fullName evidence="1">Uncharacterized protein</fullName>
    </submittedName>
</protein>
<reference evidence="1 2" key="1">
    <citation type="journal article" date="2017" name="ISME J.">
        <title>Energy and carbon metabolisms in a deep terrestrial subsurface fluid microbial community.</title>
        <authorList>
            <person name="Momper L."/>
            <person name="Jungbluth S.P."/>
            <person name="Lee M.D."/>
            <person name="Amend J.P."/>
        </authorList>
    </citation>
    <scope>NUCLEOTIDE SEQUENCE [LARGE SCALE GENOMIC DNA]</scope>
    <source>
        <strain evidence="1">SURF_5</strain>
    </source>
</reference>
<organism evidence="1 2">
    <name type="scientific">Abyssobacteria bacterium (strain SURF_5)</name>
    <dbReference type="NCBI Taxonomy" id="2093360"/>
    <lineage>
        <taxon>Bacteria</taxon>
        <taxon>Pseudomonadati</taxon>
        <taxon>Candidatus Hydrogenedentota</taxon>
        <taxon>Candidatus Abyssobacteria</taxon>
    </lineage>
</organism>